<dbReference type="Proteomes" id="UP000636505">
    <property type="component" value="Unassembled WGS sequence"/>
</dbReference>
<name>A0A8J7A4M3_9CYAN</name>
<dbReference type="Pfam" id="PF02080">
    <property type="entry name" value="TrkA_C"/>
    <property type="match status" value="1"/>
</dbReference>
<dbReference type="InterPro" id="IPR006037">
    <property type="entry name" value="RCK_C"/>
</dbReference>
<feature type="compositionally biased region" description="Basic and acidic residues" evidence="1">
    <location>
        <begin position="222"/>
        <end position="237"/>
    </location>
</feature>
<dbReference type="AlphaFoldDB" id="A0A8J7A4M3"/>
<feature type="domain" description="RCK C-terminal" evidence="3">
    <location>
        <begin position="141"/>
        <end position="227"/>
    </location>
</feature>
<proteinExistence type="predicted"/>
<evidence type="ECO:0000313" key="5">
    <source>
        <dbReference type="Proteomes" id="UP000636505"/>
    </source>
</evidence>
<dbReference type="PROSITE" id="PS51202">
    <property type="entry name" value="RCK_C"/>
    <property type="match status" value="1"/>
</dbReference>
<sequence>MTALVSVFVAITVSLLVTRLAAEAIVLTGLSRQAAEFQARSAFTGAGFTTRESEQVTNHPARRQIVMLLMLFGNAGVISVISSLVLTFVSSADTRQAGWRFLILGVGLGLMWIISSNRLFNRYLTIFLRWGLRRWTKLDVRDYAKLLRLMKDYAVTELRVKSQDWLAGKRLDELQLRDEGIVILGIQRPDQTYIGAPHGETQIRAQDLLIVYGREDALSQLDSRRSGSVGDQDHRQAVAEQQQVENEENMRDKASQA</sequence>
<gene>
    <name evidence="4" type="ORF">IQ241_02490</name>
</gene>
<feature type="transmembrane region" description="Helical" evidence="2">
    <location>
        <begin position="101"/>
        <end position="120"/>
    </location>
</feature>
<dbReference type="PANTHER" id="PTHR43833:SF9">
    <property type="entry name" value="POTASSIUM CHANNEL PROTEIN YUGO-RELATED"/>
    <property type="match status" value="1"/>
</dbReference>
<evidence type="ECO:0000313" key="4">
    <source>
        <dbReference type="EMBL" id="MBE9076172.1"/>
    </source>
</evidence>
<evidence type="ECO:0000259" key="3">
    <source>
        <dbReference type="PROSITE" id="PS51202"/>
    </source>
</evidence>
<dbReference type="GO" id="GO:0008324">
    <property type="term" value="F:monoatomic cation transmembrane transporter activity"/>
    <property type="evidence" value="ECO:0007669"/>
    <property type="project" value="InterPro"/>
</dbReference>
<evidence type="ECO:0000256" key="2">
    <source>
        <dbReference type="SAM" id="Phobius"/>
    </source>
</evidence>
<keyword evidence="2" id="KW-1133">Transmembrane helix</keyword>
<evidence type="ECO:0000256" key="1">
    <source>
        <dbReference type="SAM" id="MobiDB-lite"/>
    </source>
</evidence>
<feature type="region of interest" description="Disordered" evidence="1">
    <location>
        <begin position="222"/>
        <end position="257"/>
    </location>
</feature>
<organism evidence="4 5">
    <name type="scientific">Vasconcelosia minhoensis LEGE 07310</name>
    <dbReference type="NCBI Taxonomy" id="915328"/>
    <lineage>
        <taxon>Bacteria</taxon>
        <taxon>Bacillati</taxon>
        <taxon>Cyanobacteriota</taxon>
        <taxon>Cyanophyceae</taxon>
        <taxon>Nodosilineales</taxon>
        <taxon>Cymatolegaceae</taxon>
        <taxon>Vasconcelosia</taxon>
        <taxon>Vasconcelosia minhoensis</taxon>
    </lineage>
</organism>
<dbReference type="PANTHER" id="PTHR43833">
    <property type="entry name" value="POTASSIUM CHANNEL PROTEIN 2-RELATED-RELATED"/>
    <property type="match status" value="1"/>
</dbReference>
<dbReference type="GO" id="GO:0006813">
    <property type="term" value="P:potassium ion transport"/>
    <property type="evidence" value="ECO:0007669"/>
    <property type="project" value="InterPro"/>
</dbReference>
<dbReference type="SUPFAM" id="SSF116726">
    <property type="entry name" value="TrkA C-terminal domain-like"/>
    <property type="match status" value="1"/>
</dbReference>
<dbReference type="InterPro" id="IPR050721">
    <property type="entry name" value="Trk_Ktr_HKT_K-transport"/>
</dbReference>
<keyword evidence="2" id="KW-0812">Transmembrane</keyword>
<keyword evidence="2" id="KW-0472">Membrane</keyword>
<dbReference type="Gene3D" id="3.30.70.1450">
    <property type="entry name" value="Regulator of K+ conductance, C-terminal domain"/>
    <property type="match status" value="1"/>
</dbReference>
<dbReference type="RefSeq" id="WP_193904821.1">
    <property type="nucleotide sequence ID" value="NZ_JADEXG010000003.1"/>
</dbReference>
<dbReference type="InterPro" id="IPR036721">
    <property type="entry name" value="RCK_C_sf"/>
</dbReference>
<comment type="caution">
    <text evidence="4">The sequence shown here is derived from an EMBL/GenBank/DDBJ whole genome shotgun (WGS) entry which is preliminary data.</text>
</comment>
<reference evidence="4" key="1">
    <citation type="submission" date="2020-10" db="EMBL/GenBank/DDBJ databases">
        <authorList>
            <person name="Castelo-Branco R."/>
            <person name="Eusebio N."/>
            <person name="Adriana R."/>
            <person name="Vieira A."/>
            <person name="Brugerolle De Fraissinette N."/>
            <person name="Rezende De Castro R."/>
            <person name="Schneider M.P."/>
            <person name="Vasconcelos V."/>
            <person name="Leao P.N."/>
        </authorList>
    </citation>
    <scope>NUCLEOTIDE SEQUENCE</scope>
    <source>
        <strain evidence="4">LEGE 07310</strain>
    </source>
</reference>
<accession>A0A8J7A4M3</accession>
<feature type="compositionally biased region" description="Basic and acidic residues" evidence="1">
    <location>
        <begin position="248"/>
        <end position="257"/>
    </location>
</feature>
<dbReference type="EMBL" id="JADEXG010000003">
    <property type="protein sequence ID" value="MBE9076172.1"/>
    <property type="molecule type" value="Genomic_DNA"/>
</dbReference>
<keyword evidence="5" id="KW-1185">Reference proteome</keyword>
<protein>
    <submittedName>
        <fullName evidence="4">TrkA C-terminal domain-containing protein</fullName>
    </submittedName>
</protein>
<feature type="transmembrane region" description="Helical" evidence="2">
    <location>
        <begin position="65"/>
        <end position="89"/>
    </location>
</feature>